<sequence>MRVGLGRCSLFTCLIIANAISLTGCIDPAITKRHSDAQPQAASTPSTANAKLVPVTITTVEEIVPSMVFKNGETPENNWHTRWAKEKRGIDFKVLWSASSQNNAYITKLRLSLNANEPLPDTFHVYDKFLASELIEAGKLKDITNEFNKYASPRMKELYARYPEVWYPVTKDGKKYGLPVLTAGDEQDALMFIRQDWLDKLRLSPPKTIEELEKVMDAFVNDDPDGNGLNDTIGMSTGLKDGLFSVVGDASWLFGSYGDALPDQWLKTEDGSLQYGSLQPNAKQALAKYAEWLKKGYLDKEIALMDGGMAAEAFNEGKSGIYFGAFWNVAWPLGDVKKRAPEAIVKAYPLPAGPNGQIARKASLLSVGFILFNKDFAHMEEILKYYDVLYGFLFSEEKDELRYGFAEGYDYAMANGEPVYDESKIPGGKIEAKKVILSNDEPNIPFKQTRIYYDLHHGKKPESAYEKYLFGAGPEIHQAGAVNYEMMKYSVRDRFNGAPTTTMKEKDEYLRKLENETFIQIIYGNAPIDHFDEFVRKWKNSGGDEITKEVNDWYLSVNRGEP</sequence>
<dbReference type="EMBL" id="CP041969">
    <property type="protein sequence ID" value="QMV43621.1"/>
    <property type="molecule type" value="Genomic_DNA"/>
</dbReference>
<proteinExistence type="predicted"/>
<dbReference type="PANTHER" id="PTHR43649">
    <property type="entry name" value="ARABINOSE-BINDING PROTEIN-RELATED"/>
    <property type="match status" value="1"/>
</dbReference>
<accession>A0A7G5C337</accession>
<dbReference type="KEGG" id="cchl:FPL14_22405"/>
<protein>
    <submittedName>
        <fullName evidence="3">Extracellular solute-binding protein</fullName>
    </submittedName>
</protein>
<dbReference type="PROSITE" id="PS51257">
    <property type="entry name" value="PROKAR_LIPOPROTEIN"/>
    <property type="match status" value="1"/>
</dbReference>
<name>A0A7G5C337_9BACL</name>
<dbReference type="CDD" id="cd13580">
    <property type="entry name" value="PBP2_AlgQ_like_1"/>
    <property type="match status" value="1"/>
</dbReference>
<keyword evidence="1 2" id="KW-0732">Signal</keyword>
<gene>
    <name evidence="3" type="ORF">FPL14_22405</name>
</gene>
<dbReference type="Gene3D" id="3.40.190.10">
    <property type="entry name" value="Periplasmic binding protein-like II"/>
    <property type="match status" value="3"/>
</dbReference>
<dbReference type="SUPFAM" id="SSF53850">
    <property type="entry name" value="Periplasmic binding protein-like II"/>
    <property type="match status" value="1"/>
</dbReference>
<evidence type="ECO:0000313" key="4">
    <source>
        <dbReference type="Proteomes" id="UP000515679"/>
    </source>
</evidence>
<evidence type="ECO:0000256" key="1">
    <source>
        <dbReference type="ARBA" id="ARBA00022729"/>
    </source>
</evidence>
<evidence type="ECO:0000313" key="3">
    <source>
        <dbReference type="EMBL" id="QMV43621.1"/>
    </source>
</evidence>
<dbReference type="RefSeq" id="WP_182299858.1">
    <property type="nucleotide sequence ID" value="NZ_CP041969.1"/>
</dbReference>
<keyword evidence="4" id="KW-1185">Reference proteome</keyword>
<organism evidence="3 4">
    <name type="scientific">Cohnella cholangitidis</name>
    <dbReference type="NCBI Taxonomy" id="2598458"/>
    <lineage>
        <taxon>Bacteria</taxon>
        <taxon>Bacillati</taxon>
        <taxon>Bacillota</taxon>
        <taxon>Bacilli</taxon>
        <taxon>Bacillales</taxon>
        <taxon>Paenibacillaceae</taxon>
        <taxon>Cohnella</taxon>
    </lineage>
</organism>
<dbReference type="AlphaFoldDB" id="A0A7G5C337"/>
<feature type="chain" id="PRO_5029016903" evidence="2">
    <location>
        <begin position="20"/>
        <end position="562"/>
    </location>
</feature>
<dbReference type="InterPro" id="IPR050490">
    <property type="entry name" value="Bact_solute-bd_prot1"/>
</dbReference>
<feature type="signal peptide" evidence="2">
    <location>
        <begin position="1"/>
        <end position="19"/>
    </location>
</feature>
<dbReference type="Proteomes" id="UP000515679">
    <property type="component" value="Chromosome"/>
</dbReference>
<evidence type="ECO:0000256" key="2">
    <source>
        <dbReference type="SAM" id="SignalP"/>
    </source>
</evidence>
<reference evidence="3 4" key="1">
    <citation type="submission" date="2019-07" db="EMBL/GenBank/DDBJ databases">
        <authorList>
            <person name="Kim J.K."/>
            <person name="Cheong H.-M."/>
            <person name="Choi Y."/>
            <person name="Hwang K.J."/>
            <person name="Lee S."/>
            <person name="Choi C."/>
        </authorList>
    </citation>
    <scope>NUCLEOTIDE SEQUENCE [LARGE SCALE GENOMIC DNA]</scope>
    <source>
        <strain evidence="3 4">KS 22</strain>
    </source>
</reference>
<dbReference type="PANTHER" id="PTHR43649:SF33">
    <property type="entry name" value="POLYGALACTURONAN_RHAMNOGALACTURONAN-BINDING PROTEIN YTCQ"/>
    <property type="match status" value="1"/>
</dbReference>